<name>A0AAU9IPE3_9CILI</name>
<feature type="region of interest" description="Disordered" evidence="1">
    <location>
        <begin position="154"/>
        <end position="177"/>
    </location>
</feature>
<organism evidence="2 3">
    <name type="scientific">Blepharisma stoltei</name>
    <dbReference type="NCBI Taxonomy" id="1481888"/>
    <lineage>
        <taxon>Eukaryota</taxon>
        <taxon>Sar</taxon>
        <taxon>Alveolata</taxon>
        <taxon>Ciliophora</taxon>
        <taxon>Postciliodesmatophora</taxon>
        <taxon>Heterotrichea</taxon>
        <taxon>Heterotrichida</taxon>
        <taxon>Blepharismidae</taxon>
        <taxon>Blepharisma</taxon>
    </lineage>
</organism>
<accession>A0AAU9IPE3</accession>
<reference evidence="2" key="1">
    <citation type="submission" date="2021-09" db="EMBL/GenBank/DDBJ databases">
        <authorList>
            <consortium name="AG Swart"/>
            <person name="Singh M."/>
            <person name="Singh A."/>
            <person name="Seah K."/>
            <person name="Emmerich C."/>
        </authorList>
    </citation>
    <scope>NUCLEOTIDE SEQUENCE</scope>
    <source>
        <strain evidence="2">ATCC30299</strain>
    </source>
</reference>
<keyword evidence="3" id="KW-1185">Reference proteome</keyword>
<evidence type="ECO:0000313" key="3">
    <source>
        <dbReference type="Proteomes" id="UP001162131"/>
    </source>
</evidence>
<gene>
    <name evidence="2" type="ORF">BSTOLATCC_MIC12857</name>
</gene>
<dbReference type="AlphaFoldDB" id="A0AAU9IPE3"/>
<comment type="caution">
    <text evidence="2">The sequence shown here is derived from an EMBL/GenBank/DDBJ whole genome shotgun (WGS) entry which is preliminary data.</text>
</comment>
<dbReference type="Proteomes" id="UP001162131">
    <property type="component" value="Unassembled WGS sequence"/>
</dbReference>
<sequence length="305" mass="35473">MEFNFINKICRSKMKTITDCDIEAGFEDWMSDEGQLNQKSLANFDNEGSTQSSTSAAIIANLTKGRKKSGRSPGHDTLLLSCFKSHKNPNKPPKKEYLRCQLIRHHKKLNRCIKDINCPDKNMGNFNRYNEEACRLYEILKNIFEKNQNILEVESQTESGPMTDGRSKRNTNEEQAEKSYNTKYIQSYFRNEAVKQSFFYFVELVFSDSNPQILCEKFGFCCCLSQTLQEHSDSCFENWENLKIYVQIKMLEDLKIDAWKPEGFVPKKAAKKLREQSPAIFEFEDETLLQFNADPEETDIGNYKI</sequence>
<feature type="compositionally biased region" description="Basic and acidic residues" evidence="1">
    <location>
        <begin position="165"/>
        <end position="177"/>
    </location>
</feature>
<proteinExistence type="predicted"/>
<evidence type="ECO:0000256" key="1">
    <source>
        <dbReference type="SAM" id="MobiDB-lite"/>
    </source>
</evidence>
<evidence type="ECO:0000313" key="2">
    <source>
        <dbReference type="EMBL" id="CAG9315082.1"/>
    </source>
</evidence>
<dbReference type="EMBL" id="CAJZBQ010000013">
    <property type="protein sequence ID" value="CAG9315082.1"/>
    <property type="molecule type" value="Genomic_DNA"/>
</dbReference>
<protein>
    <submittedName>
        <fullName evidence="2">Uncharacterized protein</fullName>
    </submittedName>
</protein>